<evidence type="ECO:0000259" key="1">
    <source>
        <dbReference type="Pfam" id="PF14681"/>
    </source>
</evidence>
<dbReference type="Gene3D" id="3.40.50.2020">
    <property type="match status" value="1"/>
</dbReference>
<evidence type="ECO:0000313" key="3">
    <source>
        <dbReference type="Proteomes" id="UP000659388"/>
    </source>
</evidence>
<dbReference type="PANTHER" id="PTHR11608">
    <property type="entry name" value="BIFUNCTIONAL PROTEIN PYRR"/>
    <property type="match status" value="1"/>
</dbReference>
<dbReference type="NCBIfam" id="NF001097">
    <property type="entry name" value="PRK00129.1"/>
    <property type="match status" value="1"/>
</dbReference>
<dbReference type="EC" id="2.4.2.9" evidence="2"/>
<organism evidence="2 3">
    <name type="scientific">Fulvivirga sediminis</name>
    <dbReference type="NCBI Taxonomy" id="2803949"/>
    <lineage>
        <taxon>Bacteria</taxon>
        <taxon>Pseudomonadati</taxon>
        <taxon>Bacteroidota</taxon>
        <taxon>Cytophagia</taxon>
        <taxon>Cytophagales</taxon>
        <taxon>Fulvivirgaceae</taxon>
        <taxon>Fulvivirga</taxon>
    </lineage>
</organism>
<keyword evidence="2" id="KW-0328">Glycosyltransferase</keyword>
<dbReference type="EMBL" id="JAESIY010000006">
    <property type="protein sequence ID" value="MBL3656985.1"/>
    <property type="molecule type" value="Genomic_DNA"/>
</dbReference>
<comment type="caution">
    <text evidence="2">The sequence shown here is derived from an EMBL/GenBank/DDBJ whole genome shotgun (WGS) entry which is preliminary data.</text>
</comment>
<dbReference type="PANTHER" id="PTHR11608:SF0">
    <property type="entry name" value="BIFUNCTIONAL PROTEIN PYRR"/>
    <property type="match status" value="1"/>
</dbReference>
<dbReference type="GO" id="GO:0004845">
    <property type="term" value="F:uracil phosphoribosyltransferase activity"/>
    <property type="evidence" value="ECO:0007669"/>
    <property type="project" value="UniProtKB-EC"/>
</dbReference>
<dbReference type="RefSeq" id="WP_202244780.1">
    <property type="nucleotide sequence ID" value="NZ_JAESIY010000006.1"/>
</dbReference>
<protein>
    <submittedName>
        <fullName evidence="2">Uracil phosphoribosyltransferase</fullName>
        <ecNumber evidence="2">2.4.2.9</ecNumber>
    </submittedName>
</protein>
<dbReference type="Proteomes" id="UP000659388">
    <property type="component" value="Unassembled WGS sequence"/>
</dbReference>
<gene>
    <name evidence="2" type="primary">upp</name>
    <name evidence="2" type="ORF">JL102_12635</name>
</gene>
<dbReference type="Pfam" id="PF14681">
    <property type="entry name" value="UPRTase"/>
    <property type="match status" value="1"/>
</dbReference>
<name>A0A937F9X2_9BACT</name>
<dbReference type="InterPro" id="IPR050137">
    <property type="entry name" value="PyrR_bifunctional"/>
</dbReference>
<dbReference type="InterPro" id="IPR000836">
    <property type="entry name" value="PRTase_dom"/>
</dbReference>
<dbReference type="CDD" id="cd06223">
    <property type="entry name" value="PRTases_typeI"/>
    <property type="match status" value="1"/>
</dbReference>
<feature type="domain" description="Phosphoribosyltransferase" evidence="1">
    <location>
        <begin position="11"/>
        <end position="211"/>
    </location>
</feature>
<dbReference type="SUPFAM" id="SSF53271">
    <property type="entry name" value="PRTase-like"/>
    <property type="match status" value="1"/>
</dbReference>
<keyword evidence="3" id="KW-1185">Reference proteome</keyword>
<proteinExistence type="predicted"/>
<reference evidence="2" key="1">
    <citation type="submission" date="2021-01" db="EMBL/GenBank/DDBJ databases">
        <title>Fulvivirga kasyanovii gen. nov., sp nov., a novel member of the phylum Bacteroidetes isolated from seawater in a mussel farm.</title>
        <authorList>
            <person name="Zhao L.-H."/>
            <person name="Wang Z.-J."/>
        </authorList>
    </citation>
    <scope>NUCLEOTIDE SEQUENCE</scope>
    <source>
        <strain evidence="2">2943</strain>
    </source>
</reference>
<sequence>MLNILNHSPSAINHFLYEMRHKDIQKDRAKFRNNLKRLGMIMAYEISREFTYSAKTITTPLAEHEVQLMDDKPVLIGVLRAATPFLDGFIDVFDDSDVGFIGAYRVQEGEEVGATLEYKATNSLEGKVVILVDPMLATGKSVLTSVNTLIMSGKPSHVHIAAAVAAPEGVNYISENLKVKHTIWTAALDEKLNEKSYIVPGLGDAGDLCFGPKL</sequence>
<evidence type="ECO:0000313" key="2">
    <source>
        <dbReference type="EMBL" id="MBL3656985.1"/>
    </source>
</evidence>
<dbReference type="InterPro" id="IPR029057">
    <property type="entry name" value="PRTase-like"/>
</dbReference>
<dbReference type="AlphaFoldDB" id="A0A937F9X2"/>
<accession>A0A937F9X2</accession>
<keyword evidence="2" id="KW-0808">Transferase</keyword>